<organism evidence="2 3">
    <name type="scientific">Eikenella corrodens</name>
    <dbReference type="NCBI Taxonomy" id="539"/>
    <lineage>
        <taxon>Bacteria</taxon>
        <taxon>Pseudomonadati</taxon>
        <taxon>Pseudomonadota</taxon>
        <taxon>Betaproteobacteria</taxon>
        <taxon>Neisseriales</taxon>
        <taxon>Neisseriaceae</taxon>
        <taxon>Eikenella</taxon>
    </lineage>
</organism>
<gene>
    <name evidence="2" type="ORF">SAMEA4412678_01870</name>
</gene>
<name>A0A8B4GGZ2_EIKCO</name>
<dbReference type="Proteomes" id="UP000215465">
    <property type="component" value="Chromosome 1"/>
</dbReference>
<dbReference type="EMBL" id="LT906482">
    <property type="protein sequence ID" value="SNW10359.1"/>
    <property type="molecule type" value="Genomic_DNA"/>
</dbReference>
<evidence type="ECO:0000313" key="3">
    <source>
        <dbReference type="Proteomes" id="UP000215465"/>
    </source>
</evidence>
<feature type="region of interest" description="Disordered" evidence="1">
    <location>
        <begin position="43"/>
        <end position="63"/>
    </location>
</feature>
<dbReference type="KEGG" id="ecor:SAMEA4412678_1870"/>
<dbReference type="AlphaFoldDB" id="A0A8B4GGZ2"/>
<accession>A0A8B4GGZ2</accession>
<reference evidence="2 3" key="1">
    <citation type="submission" date="2017-06" db="EMBL/GenBank/DDBJ databases">
        <authorList>
            <consortium name="Pathogen Informatics"/>
        </authorList>
    </citation>
    <scope>NUCLEOTIDE SEQUENCE [LARGE SCALE GENOMIC DNA]</scope>
    <source>
        <strain evidence="2 3">NCTC10596</strain>
    </source>
</reference>
<evidence type="ECO:0000256" key="1">
    <source>
        <dbReference type="SAM" id="MobiDB-lite"/>
    </source>
</evidence>
<proteinExistence type="predicted"/>
<sequence length="63" mass="7237">MKKHIEDLRNALYKHDLTVAVEEDTPAFPAVWTLAHPYFTPPKPNTIRPSEKESYAHHLPGMV</sequence>
<dbReference type="RefSeq" id="WP_003821761.1">
    <property type="nucleotide sequence ID" value="NZ_CP082861.1"/>
</dbReference>
<protein>
    <submittedName>
        <fullName evidence="2">Uncharacterized protein</fullName>
    </submittedName>
</protein>
<evidence type="ECO:0000313" key="2">
    <source>
        <dbReference type="EMBL" id="SNW10359.1"/>
    </source>
</evidence>
<dbReference type="GeneID" id="60770762"/>